<protein>
    <submittedName>
        <fullName evidence="5">Transcriptional regulator</fullName>
    </submittedName>
</protein>
<evidence type="ECO:0000313" key="5">
    <source>
        <dbReference type="EMBL" id="AXW88387.1"/>
    </source>
</evidence>
<proteinExistence type="predicted"/>
<dbReference type="GO" id="GO:0006355">
    <property type="term" value="P:regulation of DNA-templated transcription"/>
    <property type="evidence" value="ECO:0007669"/>
    <property type="project" value="UniProtKB-ARBA"/>
</dbReference>
<evidence type="ECO:0000256" key="2">
    <source>
        <dbReference type="ARBA" id="ARBA00023125"/>
    </source>
</evidence>
<dbReference type="PANTHER" id="PTHR33204:SF39">
    <property type="entry name" value="TRANSCRIPTIONAL REGULATORY PROTEIN"/>
    <property type="match status" value="1"/>
</dbReference>
<evidence type="ECO:0000259" key="4">
    <source>
        <dbReference type="PROSITE" id="PS51118"/>
    </source>
</evidence>
<dbReference type="PANTHER" id="PTHR33204">
    <property type="entry name" value="TRANSCRIPTIONAL REGULATOR, MARR FAMILY"/>
    <property type="match status" value="1"/>
</dbReference>
<name>A0AAD0WLZ9_9GAMM</name>
<dbReference type="InterPro" id="IPR002577">
    <property type="entry name" value="HTH_HxlR"/>
</dbReference>
<keyword evidence="3" id="KW-0804">Transcription</keyword>
<dbReference type="Proteomes" id="UP000263881">
    <property type="component" value="Chromosome"/>
</dbReference>
<keyword evidence="6" id="KW-1185">Reference proteome</keyword>
<dbReference type="SUPFAM" id="SSF46785">
    <property type="entry name" value="Winged helix' DNA-binding domain"/>
    <property type="match status" value="1"/>
</dbReference>
<dbReference type="Gene3D" id="1.10.10.10">
    <property type="entry name" value="Winged helix-like DNA-binding domain superfamily/Winged helix DNA-binding domain"/>
    <property type="match status" value="1"/>
</dbReference>
<dbReference type="AlphaFoldDB" id="A0AAD0WLZ9"/>
<dbReference type="InterPro" id="IPR036390">
    <property type="entry name" value="WH_DNA-bd_sf"/>
</dbReference>
<keyword evidence="1" id="KW-0805">Transcription regulation</keyword>
<dbReference type="InterPro" id="IPR011991">
    <property type="entry name" value="ArsR-like_HTH"/>
</dbReference>
<evidence type="ECO:0000256" key="1">
    <source>
        <dbReference type="ARBA" id="ARBA00023015"/>
    </source>
</evidence>
<keyword evidence="2" id="KW-0238">DNA-binding</keyword>
<dbReference type="InterPro" id="IPR036388">
    <property type="entry name" value="WH-like_DNA-bd_sf"/>
</dbReference>
<evidence type="ECO:0000256" key="3">
    <source>
        <dbReference type="ARBA" id="ARBA00023163"/>
    </source>
</evidence>
<feature type="domain" description="HTH hxlR-type" evidence="4">
    <location>
        <begin position="23"/>
        <end position="121"/>
    </location>
</feature>
<sequence length="135" mass="15320">MLPGIFEETSMLKQAADCSLTPCPHRLLLDQIADKWSVLILDSLCEKPLRFNVLKRELRGITQKSLTQTLRRLQRNGIITRRIITTSPIAVEYEITPLGRTLKEPIEALCAWTRNYLPQVEAARQAFDEGEGSAQ</sequence>
<dbReference type="GO" id="GO:0003677">
    <property type="term" value="F:DNA binding"/>
    <property type="evidence" value="ECO:0007669"/>
    <property type="project" value="UniProtKB-KW"/>
</dbReference>
<dbReference type="CDD" id="cd00090">
    <property type="entry name" value="HTH_ARSR"/>
    <property type="match status" value="1"/>
</dbReference>
<reference evidence="5 6" key="1">
    <citation type="submission" date="2017-08" db="EMBL/GenBank/DDBJ databases">
        <title>Comparative genomics of bacteria isolated from necrotic lesions of AOD affected trees.</title>
        <authorList>
            <person name="Doonan J."/>
            <person name="Denman S."/>
            <person name="McDonald J.E."/>
        </authorList>
    </citation>
    <scope>NUCLEOTIDE SEQUENCE [LARGE SCALE GENOMIC DNA]</scope>
    <source>
        <strain evidence="5 6">477</strain>
    </source>
</reference>
<organism evidence="5 6">
    <name type="scientific">Lonsdalea britannica</name>
    <dbReference type="NCBI Taxonomy" id="1082704"/>
    <lineage>
        <taxon>Bacteria</taxon>
        <taxon>Pseudomonadati</taxon>
        <taxon>Pseudomonadota</taxon>
        <taxon>Gammaproteobacteria</taxon>
        <taxon>Enterobacterales</taxon>
        <taxon>Pectobacteriaceae</taxon>
        <taxon>Lonsdalea</taxon>
    </lineage>
</organism>
<dbReference type="Pfam" id="PF01638">
    <property type="entry name" value="HxlR"/>
    <property type="match status" value="1"/>
</dbReference>
<accession>A0AAD0WLZ9</accession>
<dbReference type="KEGG" id="lbq:CKQ53_16350"/>
<gene>
    <name evidence="5" type="ORF">CKQ53_16350</name>
</gene>
<dbReference type="PROSITE" id="PS51118">
    <property type="entry name" value="HTH_HXLR"/>
    <property type="match status" value="1"/>
</dbReference>
<dbReference type="EMBL" id="CP023009">
    <property type="protein sequence ID" value="AXW88387.1"/>
    <property type="molecule type" value="Genomic_DNA"/>
</dbReference>
<evidence type="ECO:0000313" key="6">
    <source>
        <dbReference type="Proteomes" id="UP000263881"/>
    </source>
</evidence>